<reference evidence="3" key="1">
    <citation type="journal article" date="2019" name="Int. J. Syst. Evol. Microbiol.">
        <title>The Global Catalogue of Microorganisms (GCM) 10K type strain sequencing project: providing services to taxonomists for standard genome sequencing and annotation.</title>
        <authorList>
            <consortium name="The Broad Institute Genomics Platform"/>
            <consortium name="The Broad Institute Genome Sequencing Center for Infectious Disease"/>
            <person name="Wu L."/>
            <person name="Ma J."/>
        </authorList>
    </citation>
    <scope>NUCLEOTIDE SEQUENCE [LARGE SCALE GENOMIC DNA]</scope>
    <source>
        <strain evidence="3">NBRC 106348</strain>
    </source>
</reference>
<name>A0ABQ6HWI6_9MICO</name>
<feature type="region of interest" description="Disordered" evidence="1">
    <location>
        <begin position="57"/>
        <end position="80"/>
    </location>
</feature>
<dbReference type="Proteomes" id="UP001157091">
    <property type="component" value="Unassembled WGS sequence"/>
</dbReference>
<organism evidence="2 3">
    <name type="scientific">Luteimicrobium album</name>
    <dbReference type="NCBI Taxonomy" id="1054550"/>
    <lineage>
        <taxon>Bacteria</taxon>
        <taxon>Bacillati</taxon>
        <taxon>Actinomycetota</taxon>
        <taxon>Actinomycetes</taxon>
        <taxon>Micrococcales</taxon>
        <taxon>Luteimicrobium</taxon>
    </lineage>
</organism>
<sequence length="80" mass="8231">MAVPRNLESATSTGLNVPRLGSYARTVSACCNTSADVPDDTNVVSNACAAVLNRPSSAPVPRVTHTPESLSSTFAVGSPW</sequence>
<evidence type="ECO:0000313" key="3">
    <source>
        <dbReference type="Proteomes" id="UP001157091"/>
    </source>
</evidence>
<accession>A0ABQ6HWI6</accession>
<protein>
    <submittedName>
        <fullName evidence="2">Uncharacterized protein</fullName>
    </submittedName>
</protein>
<dbReference type="EMBL" id="BSUK01000001">
    <property type="protein sequence ID" value="GMA22806.1"/>
    <property type="molecule type" value="Genomic_DNA"/>
</dbReference>
<evidence type="ECO:0000313" key="2">
    <source>
        <dbReference type="EMBL" id="GMA22806.1"/>
    </source>
</evidence>
<proteinExistence type="predicted"/>
<keyword evidence="3" id="KW-1185">Reference proteome</keyword>
<gene>
    <name evidence="2" type="ORF">GCM10025864_05650</name>
</gene>
<comment type="caution">
    <text evidence="2">The sequence shown here is derived from an EMBL/GenBank/DDBJ whole genome shotgun (WGS) entry which is preliminary data.</text>
</comment>
<evidence type="ECO:0000256" key="1">
    <source>
        <dbReference type="SAM" id="MobiDB-lite"/>
    </source>
</evidence>
<feature type="compositionally biased region" description="Polar residues" evidence="1">
    <location>
        <begin position="66"/>
        <end position="80"/>
    </location>
</feature>